<organism evidence="2">
    <name type="scientific">Cryptomonas paramaecium</name>
    <dbReference type="NCBI Taxonomy" id="2898"/>
    <lineage>
        <taxon>Eukaryota</taxon>
        <taxon>Cryptophyceae</taxon>
        <taxon>Cryptomonadales</taxon>
        <taxon>Cryptomonadaceae</taxon>
        <taxon>Cryptomonas</taxon>
    </lineage>
</organism>
<dbReference type="InterPro" id="IPR007218">
    <property type="entry name" value="DNA_pol_delta_4"/>
</dbReference>
<evidence type="ECO:0008006" key="3">
    <source>
        <dbReference type="Google" id="ProtNLM"/>
    </source>
</evidence>
<accession>A0A7S4PQZ9</accession>
<dbReference type="GO" id="GO:0000731">
    <property type="term" value="P:DNA synthesis involved in DNA repair"/>
    <property type="evidence" value="ECO:0007669"/>
    <property type="project" value="InterPro"/>
</dbReference>
<feature type="region of interest" description="Disordered" evidence="1">
    <location>
        <begin position="53"/>
        <end position="73"/>
    </location>
</feature>
<name>A0A7S4PQZ9_9CRYP</name>
<dbReference type="PANTHER" id="PTHR14303">
    <property type="entry name" value="DNA POLYMERASE DELTA SUBUNIT 4"/>
    <property type="match status" value="1"/>
</dbReference>
<dbReference type="GO" id="GO:0006261">
    <property type="term" value="P:DNA-templated DNA replication"/>
    <property type="evidence" value="ECO:0007669"/>
    <property type="project" value="TreeGrafter"/>
</dbReference>
<sequence>MPPKPKAQIQQKISQTNQFKQQYGKNRQPTITEQSSITSKKKLDIIAQKPVFIKDQDQPRSQPLPVSKGDEEREIGGGLRLRFEDAESELKSFDICSKYGPCMSLTRRERYNRAKSLDLAPPERISNILDAFPELSKNSIWHGRA</sequence>
<evidence type="ECO:0000256" key="1">
    <source>
        <dbReference type="SAM" id="MobiDB-lite"/>
    </source>
</evidence>
<proteinExistence type="predicted"/>
<reference evidence="2" key="1">
    <citation type="submission" date="2021-01" db="EMBL/GenBank/DDBJ databases">
        <authorList>
            <person name="Corre E."/>
            <person name="Pelletier E."/>
            <person name="Niang G."/>
            <person name="Scheremetjew M."/>
            <person name="Finn R."/>
            <person name="Kale V."/>
            <person name="Holt S."/>
            <person name="Cochrane G."/>
            <person name="Meng A."/>
            <person name="Brown T."/>
            <person name="Cohen L."/>
        </authorList>
    </citation>
    <scope>NUCLEOTIDE SEQUENCE</scope>
    <source>
        <strain evidence="2">CCAP977/2a</strain>
    </source>
</reference>
<dbReference type="EMBL" id="HBKS01000168">
    <property type="protein sequence ID" value="CAE2342775.1"/>
    <property type="molecule type" value="Transcribed_RNA"/>
</dbReference>
<dbReference type="GO" id="GO:0043625">
    <property type="term" value="C:delta DNA polymerase complex"/>
    <property type="evidence" value="ECO:0007669"/>
    <property type="project" value="TreeGrafter"/>
</dbReference>
<gene>
    <name evidence="2" type="ORF">CPAR00382_LOCUS130</name>
</gene>
<evidence type="ECO:0000313" key="2">
    <source>
        <dbReference type="EMBL" id="CAE2342775.1"/>
    </source>
</evidence>
<dbReference type="PANTHER" id="PTHR14303:SF0">
    <property type="entry name" value="DNA POLYMERASE DELTA SUBUNIT 4"/>
    <property type="match status" value="1"/>
</dbReference>
<protein>
    <recommendedName>
        <fullName evidence="3">DNA polymerase delta subunit 4</fullName>
    </recommendedName>
</protein>
<dbReference type="GO" id="GO:0003887">
    <property type="term" value="F:DNA-directed DNA polymerase activity"/>
    <property type="evidence" value="ECO:0007669"/>
    <property type="project" value="TreeGrafter"/>
</dbReference>
<feature type="compositionally biased region" description="Polar residues" evidence="1">
    <location>
        <begin position="8"/>
        <end position="37"/>
    </location>
</feature>
<dbReference type="AlphaFoldDB" id="A0A7S4PQZ9"/>
<dbReference type="Pfam" id="PF04081">
    <property type="entry name" value="DNA_pol_delta_4"/>
    <property type="match status" value="1"/>
</dbReference>
<feature type="region of interest" description="Disordered" evidence="1">
    <location>
        <begin position="1"/>
        <end position="37"/>
    </location>
</feature>